<organism evidence="1 2">
    <name type="scientific">Pusillimonas minor</name>
    <dbReference type="NCBI Taxonomy" id="2697024"/>
    <lineage>
        <taxon>Bacteria</taxon>
        <taxon>Pseudomonadati</taxon>
        <taxon>Pseudomonadota</taxon>
        <taxon>Betaproteobacteria</taxon>
        <taxon>Burkholderiales</taxon>
        <taxon>Alcaligenaceae</taxon>
        <taxon>Pusillimonas</taxon>
    </lineage>
</organism>
<dbReference type="RefSeq" id="WP_185780650.1">
    <property type="nucleotide sequence ID" value="NZ_JACJUU010000017.1"/>
</dbReference>
<evidence type="ECO:0000313" key="2">
    <source>
        <dbReference type="Proteomes" id="UP000545386"/>
    </source>
</evidence>
<dbReference type="Proteomes" id="UP000545386">
    <property type="component" value="Unassembled WGS sequence"/>
</dbReference>
<dbReference type="EMBL" id="JACJUU010000017">
    <property type="protein sequence ID" value="MBC2771008.1"/>
    <property type="molecule type" value="Genomic_DNA"/>
</dbReference>
<comment type="caution">
    <text evidence="1">The sequence shown here is derived from an EMBL/GenBank/DDBJ whole genome shotgun (WGS) entry which is preliminary data.</text>
</comment>
<reference evidence="1 2" key="1">
    <citation type="submission" date="2020-08" db="EMBL/GenBank/DDBJ databases">
        <title>Paraeoetvoesia sp. YC-7-48 draft genome sequence.</title>
        <authorList>
            <person name="Yao L."/>
        </authorList>
    </citation>
    <scope>NUCLEOTIDE SEQUENCE [LARGE SCALE GENOMIC DNA]</scope>
    <source>
        <strain evidence="2">YC-7-48</strain>
    </source>
</reference>
<sequence length="651" mass="72929">MLKLLDYGKPNPFSGIIGRPRSLAWPVHAYRVTLPKVSNDGDGLNAFERVILKLLDVFGILHADELADETRIPLDLVKGVLLRLQDKGFIDEYNAIIRQERNEGLNEEGNPPVFVTALLFRELVSGKILPFLHQLDDANPLQKKEGEEKDFRTIRWDSSHKRNAPTQRDVINTLRAMKKRAAVLGMEYKMPPVQQITIIAEPEFYHLDCPIAIQKSDSEFRIADPFGNGFSLILEKSFEQMLELEDNLAGWLLTWKQQLSTSGPGKQDTRQKEPFETEANWQRYPKLIASLKPASNAQFRTLAKIYASIEWALFYACCVRPFKDVIATLKYTEQSQHAALLEQSAQAIGLEQPSQGFRPIREGKLREFENGGAYQETVLAIAILQARNDEGHPLRRLAATQPDLINRLIAISAKRNEKAHGKGGADAPQHELTDEPFLREVVHTLVRDIVFVDTPTFISDKDAQVDELLDARASIQAEFGFKLFNRLSMHLQDRLIHAERFFLSCHDGDDAATYVGDLYAAAQASFEKLLADRLPPDVSDPQLICMAESKAVSANLCEVLPESLQTVKTLTVRQTLQGGSQSLGACVIALLLVSDEDALATIYDMQPTFVDDLANLIIQRGHGNEPQPLPKAEIAKLRKAALSTIKTLLEQ</sequence>
<accession>A0A842HTP0</accession>
<name>A0A842HTP0_9BURK</name>
<dbReference type="AlphaFoldDB" id="A0A842HTP0"/>
<keyword evidence="2" id="KW-1185">Reference proteome</keyword>
<proteinExistence type="predicted"/>
<evidence type="ECO:0000313" key="1">
    <source>
        <dbReference type="EMBL" id="MBC2771008.1"/>
    </source>
</evidence>
<gene>
    <name evidence="1" type="ORF">GTU67_13940</name>
</gene>
<protein>
    <submittedName>
        <fullName evidence="1">Uncharacterized protein</fullName>
    </submittedName>
</protein>